<name>A0A0M4D0Y4_STRPR</name>
<dbReference type="Proteomes" id="UP000060513">
    <property type="component" value="Chromosome"/>
</dbReference>
<evidence type="ECO:0000313" key="1">
    <source>
        <dbReference type="EMBL" id="ALC18991.1"/>
    </source>
</evidence>
<dbReference type="KEGG" id="spri:SPRI_0685"/>
<protein>
    <submittedName>
        <fullName evidence="1">Uncharacterized protein</fullName>
    </submittedName>
</protein>
<dbReference type="PROSITE" id="PS51257">
    <property type="entry name" value="PROKAR_LIPOPROTEIN"/>
    <property type="match status" value="1"/>
</dbReference>
<reference evidence="1 2" key="1">
    <citation type="submission" date="2015-08" db="EMBL/GenBank/DDBJ databases">
        <title>Genome sequence of the pristinamycin over-producing bacterium Streptomyces pristinaespiralis HCCB10218.</title>
        <authorList>
            <person name="Tian J."/>
            <person name="Yang J."/>
            <person name="Li L."/>
            <person name="Ruan L."/>
            <person name="Wei W."/>
            <person name="Zheng G."/>
            <person name="Wei Z."/>
            <person name="Yang S."/>
            <person name="Ge M."/>
            <person name="Jiang W."/>
            <person name="Lu Y."/>
        </authorList>
    </citation>
    <scope>NUCLEOTIDE SEQUENCE [LARGE SCALE GENOMIC DNA]</scope>
    <source>
        <strain evidence="1 2">HCCB 10218</strain>
    </source>
</reference>
<proteinExistence type="predicted"/>
<evidence type="ECO:0000313" key="2">
    <source>
        <dbReference type="Proteomes" id="UP000060513"/>
    </source>
</evidence>
<dbReference type="PATRIC" id="fig|38300.4.peg.735"/>
<dbReference type="EMBL" id="CP011340">
    <property type="protein sequence ID" value="ALC18991.1"/>
    <property type="molecule type" value="Genomic_DNA"/>
</dbReference>
<dbReference type="AlphaFoldDB" id="A0A0M4D0Y4"/>
<dbReference type="OrthoDB" id="3393054at2"/>
<accession>A0A0M4D0Y4</accession>
<organism evidence="1">
    <name type="scientific">Streptomyces pristinaespiralis</name>
    <dbReference type="NCBI Taxonomy" id="38300"/>
    <lineage>
        <taxon>Bacteria</taxon>
        <taxon>Bacillati</taxon>
        <taxon>Actinomycetota</taxon>
        <taxon>Actinomycetes</taxon>
        <taxon>Kitasatosporales</taxon>
        <taxon>Streptomycetaceae</taxon>
        <taxon>Streptomyces</taxon>
    </lineage>
</organism>
<sequence>MNRRLFGLACTLILAASASATGCGRYSPCPGAGQRPEGLSTKDLVGTYQSTVGRVTLSNDGTFTTLGWPASLAEATGDPQSRTGSGTWELTTADDSGWPVDFTFHKISGYWDSDVNGGYYGDGLYVSGSRENPHLYGYVGDPDSCELDTFTRNR</sequence>
<gene>
    <name evidence="1" type="ORF">SPRI_0685</name>
</gene>